<dbReference type="EMBL" id="OX459945">
    <property type="protein sequence ID" value="CAI9179558.1"/>
    <property type="molecule type" value="Genomic_DNA"/>
</dbReference>
<evidence type="ECO:0000313" key="2">
    <source>
        <dbReference type="EMBL" id="CAI9179558.1"/>
    </source>
</evidence>
<reference evidence="2" key="1">
    <citation type="submission" date="2023-04" db="EMBL/GenBank/DDBJ databases">
        <authorList>
            <consortium name="ELIXIR-Norway"/>
        </authorList>
    </citation>
    <scope>NUCLEOTIDE SEQUENCE [LARGE SCALE GENOMIC DNA]</scope>
</reference>
<proteinExistence type="predicted"/>
<accession>A0ABN8ZZY4</accession>
<name>A0ABN8ZZY4_RANTA</name>
<protein>
    <submittedName>
        <fullName evidence="2">Uncharacterized protein</fullName>
    </submittedName>
</protein>
<feature type="region of interest" description="Disordered" evidence="1">
    <location>
        <begin position="1"/>
        <end position="152"/>
    </location>
</feature>
<dbReference type="Proteomes" id="UP001176941">
    <property type="component" value="Chromosome 9"/>
</dbReference>
<evidence type="ECO:0000256" key="1">
    <source>
        <dbReference type="SAM" id="MobiDB-lite"/>
    </source>
</evidence>
<feature type="compositionally biased region" description="Pro residues" evidence="1">
    <location>
        <begin position="50"/>
        <end position="59"/>
    </location>
</feature>
<keyword evidence="3" id="KW-1185">Reference proteome</keyword>
<feature type="compositionally biased region" description="Low complexity" evidence="1">
    <location>
        <begin position="75"/>
        <end position="89"/>
    </location>
</feature>
<evidence type="ECO:0000313" key="3">
    <source>
        <dbReference type="Proteomes" id="UP001176941"/>
    </source>
</evidence>
<sequence>MLDRAILTVPTRALGPDTRPAPGLPLRCRTSEFEGCGAEETLTQSAPTRTPAPAPPPALQPETHLGRERRGGRVPRGSGRSRWPSLGSRAAGYSPRTAEAGERGPARGRRGAGLRALGRLPGRHLPSDPRAAPRSSARDRGRRVRVPPAGRG</sequence>
<gene>
    <name evidence="2" type="ORF">MRATA1EN1_LOCUS28520</name>
</gene>
<organism evidence="2 3">
    <name type="scientific">Rangifer tarandus platyrhynchus</name>
    <name type="common">Svalbard reindeer</name>
    <dbReference type="NCBI Taxonomy" id="3082113"/>
    <lineage>
        <taxon>Eukaryota</taxon>
        <taxon>Metazoa</taxon>
        <taxon>Chordata</taxon>
        <taxon>Craniata</taxon>
        <taxon>Vertebrata</taxon>
        <taxon>Euteleostomi</taxon>
        <taxon>Mammalia</taxon>
        <taxon>Eutheria</taxon>
        <taxon>Laurasiatheria</taxon>
        <taxon>Artiodactyla</taxon>
        <taxon>Ruminantia</taxon>
        <taxon>Pecora</taxon>
        <taxon>Cervidae</taxon>
        <taxon>Odocoileinae</taxon>
        <taxon>Rangifer</taxon>
    </lineage>
</organism>